<dbReference type="PANTHER" id="PTHR35401">
    <property type="entry name" value="COPG FAMILY HELIX-TURN-HELIX PROTEIN-RELATED-RELATED"/>
    <property type="match status" value="1"/>
</dbReference>
<dbReference type="PANTHER" id="PTHR35401:SF2">
    <property type="entry name" value="ABC-TYPE TRANSPORT SYSTEM"/>
    <property type="match status" value="1"/>
</dbReference>
<dbReference type="InterPro" id="IPR010985">
    <property type="entry name" value="Ribbon_hlx_hlx"/>
</dbReference>
<evidence type="ECO:0000313" key="3">
    <source>
        <dbReference type="EMBL" id="EDZ03999.1"/>
    </source>
</evidence>
<dbReference type="SUPFAM" id="SSF47598">
    <property type="entry name" value="Ribbon-helix-helix"/>
    <property type="match status" value="1"/>
</dbReference>
<dbReference type="EMBL" id="ABFH02000001">
    <property type="protein sequence ID" value="EDZ03999.1"/>
    <property type="molecule type" value="Genomic_DNA"/>
</dbReference>
<evidence type="ECO:0000256" key="1">
    <source>
        <dbReference type="ARBA" id="ARBA00022649"/>
    </source>
</evidence>
<protein>
    <submittedName>
        <fullName evidence="3">Putative ABC-type transporter</fullName>
    </submittedName>
</protein>
<dbReference type="AlphaFoldDB" id="A0A6C8F4D9"/>
<dbReference type="Pfam" id="PF08681">
    <property type="entry name" value="TacA1"/>
    <property type="match status" value="1"/>
</dbReference>
<accession>A0A6C8F4D9</accession>
<dbReference type="Proteomes" id="UP000003614">
    <property type="component" value="Unassembled WGS sequence"/>
</dbReference>
<dbReference type="InterPro" id="IPR014795">
    <property type="entry name" value="TacA_1-like"/>
</dbReference>
<dbReference type="GO" id="GO:0006355">
    <property type="term" value="P:regulation of DNA-templated transcription"/>
    <property type="evidence" value="ECO:0007669"/>
    <property type="project" value="InterPro"/>
</dbReference>
<reference evidence="3 4" key="1">
    <citation type="journal article" date="2011" name="J. Bacteriol.">
        <title>Comparative genomics of 28 Salmonella enterica isolates: evidence for CRISPR-mediated adaptive sublineage evolution.</title>
        <authorList>
            <person name="Fricke W.F."/>
            <person name="Mammel M.K."/>
            <person name="McDermott P.F."/>
            <person name="Tartera C."/>
            <person name="White D.G."/>
            <person name="Leclerc J.E."/>
            <person name="Ravel J."/>
            <person name="Cebula T.A."/>
        </authorList>
    </citation>
    <scope>NUCLEOTIDE SEQUENCE [LARGE SCALE GENOMIC DNA]</scope>
    <source>
        <strain evidence="3 4">SL491</strain>
    </source>
</reference>
<name>A0A6C8F4D9_SALV4</name>
<evidence type="ECO:0000256" key="2">
    <source>
        <dbReference type="ARBA" id="ARBA00049988"/>
    </source>
</evidence>
<organism evidence="3 4">
    <name type="scientific">Salmonella virchow (strain SL491)</name>
    <dbReference type="NCBI Taxonomy" id="465517"/>
    <lineage>
        <taxon>Bacteria</taxon>
        <taxon>Pseudomonadati</taxon>
        <taxon>Pseudomonadota</taxon>
        <taxon>Gammaproteobacteria</taxon>
        <taxon>Enterobacterales</taxon>
        <taxon>Enterobacteriaceae</taxon>
        <taxon>Salmonella</taxon>
    </lineage>
</organism>
<comment type="caution">
    <text evidence="3">The sequence shown here is derived from an EMBL/GenBank/DDBJ whole genome shotgun (WGS) entry which is preliminary data.</text>
</comment>
<proteinExistence type="inferred from homology"/>
<comment type="similarity">
    <text evidence="2">Belongs to the TacA antitoxin family.</text>
</comment>
<gene>
    <name evidence="3" type="ORF">SeV_B2203</name>
</gene>
<sequence>MYILFINRRMKTMPQIAIESNERLSLRVSTDAKKLIVRAAAIQQTNLTDFVVSNILPVAQKIVDAAERVYLTERDTKMIMEILDNPPAPNEKLLAAAFALPDMKK</sequence>
<keyword evidence="1" id="KW-1277">Toxin-antitoxin system</keyword>
<evidence type="ECO:0000313" key="4">
    <source>
        <dbReference type="Proteomes" id="UP000003614"/>
    </source>
</evidence>
<dbReference type="Gene3D" id="1.20.5.780">
    <property type="entry name" value="Single helix bin"/>
    <property type="match status" value="1"/>
</dbReference>